<reference evidence="2" key="1">
    <citation type="submission" date="2016-11" db="UniProtKB">
        <authorList>
            <consortium name="WormBaseParasite"/>
        </authorList>
    </citation>
    <scope>IDENTIFICATION</scope>
    <source>
        <strain evidence="2">KR3021</strain>
    </source>
</reference>
<dbReference type="WBParaSite" id="RSKR_0001052300.1">
    <property type="protein sequence ID" value="RSKR_0001052300.1"/>
    <property type="gene ID" value="RSKR_0001052300"/>
</dbReference>
<name>A0AC35UD83_9BILA</name>
<organism evidence="1 2">
    <name type="scientific">Rhabditophanes sp. KR3021</name>
    <dbReference type="NCBI Taxonomy" id="114890"/>
    <lineage>
        <taxon>Eukaryota</taxon>
        <taxon>Metazoa</taxon>
        <taxon>Ecdysozoa</taxon>
        <taxon>Nematoda</taxon>
        <taxon>Chromadorea</taxon>
        <taxon>Rhabditida</taxon>
        <taxon>Tylenchina</taxon>
        <taxon>Panagrolaimomorpha</taxon>
        <taxon>Strongyloidoidea</taxon>
        <taxon>Alloionematidae</taxon>
        <taxon>Rhabditophanes</taxon>
    </lineage>
</organism>
<evidence type="ECO:0000313" key="2">
    <source>
        <dbReference type="WBParaSite" id="RSKR_0001052300.1"/>
    </source>
</evidence>
<accession>A0AC35UD83</accession>
<proteinExistence type="predicted"/>
<protein>
    <submittedName>
        <fullName evidence="2">G_PROTEIN_RECEP_F1_2 domain-containing protein</fullName>
    </submittedName>
</protein>
<evidence type="ECO:0000313" key="1">
    <source>
        <dbReference type="Proteomes" id="UP000095286"/>
    </source>
</evidence>
<dbReference type="Proteomes" id="UP000095286">
    <property type="component" value="Unplaced"/>
</dbReference>
<sequence length="316" mass="35709">MDEVIGSHVFVLWFRSNIPYNPLVAQALLNGLLACAYMASTWMLIYVTAQRFMVISRPLSFLSHSSLSVKKVPRSSAIRSVLRQIKIPCALSVVSALISFPCSFEWSFEVCIGQDSKEIEMVNPTSLMTNKSYIILYKTIILPLLQTFGPIVIISFLTIQTLKKMKRSMDRRALILIEQGKGSIFFSDRDKTKSLQLISSLLLSKFVILRCFPTVLEIFKLIQGNNVSGLTKFADLLIILNSATNSFVFVVVKAAFETRRLRKARERQRLFVAKTAEEIFRISRFLASDKTLLVPKNNNEDKQSLSVTTNSDETSS</sequence>